<dbReference type="Pfam" id="PF00657">
    <property type="entry name" value="Lipase_GDSL"/>
    <property type="match status" value="1"/>
</dbReference>
<dbReference type="GO" id="GO:0006629">
    <property type="term" value="P:lipid metabolic process"/>
    <property type="evidence" value="ECO:0007669"/>
    <property type="project" value="InterPro"/>
</dbReference>
<dbReference type="SUPFAM" id="SSF52266">
    <property type="entry name" value="SGNH hydrolase"/>
    <property type="match status" value="1"/>
</dbReference>
<dbReference type="PANTHER" id="PTHR45642">
    <property type="entry name" value="GDSL ESTERASE/LIPASE EXL3"/>
    <property type="match status" value="1"/>
</dbReference>
<comment type="caution">
    <text evidence="2">The sequence shown here is derived from an EMBL/GenBank/DDBJ whole genome shotgun (WGS) entry which is preliminary data.</text>
</comment>
<dbReference type="Gene3D" id="3.40.50.1110">
    <property type="entry name" value="SGNH hydrolase"/>
    <property type="match status" value="1"/>
</dbReference>
<dbReference type="InterPro" id="IPR036514">
    <property type="entry name" value="SGNH_hydro_sf"/>
</dbReference>
<accession>A0A9X0R6F5</accession>
<keyword evidence="1" id="KW-0732">Signal</keyword>
<gene>
    <name evidence="2" type="ORF">H8Q88_05680</name>
</gene>
<dbReference type="PROSITE" id="PS01098">
    <property type="entry name" value="LIPASE_GDSL_SER"/>
    <property type="match status" value="1"/>
</dbReference>
<evidence type="ECO:0000256" key="1">
    <source>
        <dbReference type="SAM" id="SignalP"/>
    </source>
</evidence>
<dbReference type="InterPro" id="IPR008265">
    <property type="entry name" value="Lipase_GDSL_AS"/>
</dbReference>
<dbReference type="GO" id="GO:0016298">
    <property type="term" value="F:lipase activity"/>
    <property type="evidence" value="ECO:0007669"/>
    <property type="project" value="InterPro"/>
</dbReference>
<dbReference type="Proteomes" id="UP000615796">
    <property type="component" value="Unassembled WGS sequence"/>
</dbReference>
<dbReference type="PANTHER" id="PTHR45642:SF141">
    <property type="entry name" value="SECRETED EFFECTOR PROTEIN SSEJ"/>
    <property type="match status" value="1"/>
</dbReference>
<protein>
    <submittedName>
        <fullName evidence="2">SGNH/GDSL hydrolase family protein</fullName>
    </submittedName>
</protein>
<proteinExistence type="predicted"/>
<keyword evidence="2" id="KW-0378">Hydrolase</keyword>
<organism evidence="2 3">
    <name type="scientific">Vibrio metschnikovii</name>
    <dbReference type="NCBI Taxonomy" id="28172"/>
    <lineage>
        <taxon>Bacteria</taxon>
        <taxon>Pseudomonadati</taxon>
        <taxon>Pseudomonadota</taxon>
        <taxon>Gammaproteobacteria</taxon>
        <taxon>Vibrionales</taxon>
        <taxon>Vibrionaceae</taxon>
        <taxon>Vibrio</taxon>
    </lineage>
</organism>
<dbReference type="AlphaFoldDB" id="A0A9X0R6F5"/>
<sequence length="418" mass="47272">MNMNILAFLLSITLPIGTSVMPTFAIPETVQSNYSVAPTGRQTYTYVRCWYRTSHSRNDPATDWQWATNNDGSYFTLEGYWWSSVGLKNMFYTQTSQNTIRQRCEHTLSINHDNADITFYAADNRLSLNHTIWSNDPVMQANQINKIVAFGDSLSDTGNIFNAAQWRFPNPNSWFLGHFSNGLVWTEYLAQSKNMPVYNWAVGGAAGANQYVALTGVTGQVDSYLQYMGKAQNYRPENTLYTLVFGLNDFMNYNRDVAEVEADFTTALQRLTQSGAKNILMMTLPDVTKAPQFTYSTPAEIDLIRGKITQLNTILKQLTAQYIVQGYAIHLFDTHALFDSMVAEPEKHGFTNASEPCLNLTRSSAADYLYRHPITNTCARDGSDKFVFWDVTHPTTATHRYISQTLLAPGNGLQYFNF</sequence>
<reference evidence="2" key="1">
    <citation type="submission" date="2020-08" db="EMBL/GenBank/DDBJ databases">
        <title>Genome Sequencing and Pan-Genome Analysis of Migratory bird Vibrio Strains, Inner Mongolia.</title>
        <authorList>
            <person name="Zheng L."/>
        </authorList>
    </citation>
    <scope>NUCLEOTIDE SEQUENCE</scope>
    <source>
        <strain evidence="2">M13F</strain>
    </source>
</reference>
<name>A0A9X0R6F5_VIBME</name>
<keyword evidence="3" id="KW-1185">Reference proteome</keyword>
<evidence type="ECO:0000313" key="3">
    <source>
        <dbReference type="Proteomes" id="UP000615796"/>
    </source>
</evidence>
<dbReference type="EMBL" id="JACRUP010000002">
    <property type="protein sequence ID" value="MBC5850447.1"/>
    <property type="molecule type" value="Genomic_DNA"/>
</dbReference>
<feature type="signal peptide" evidence="1">
    <location>
        <begin position="1"/>
        <end position="25"/>
    </location>
</feature>
<dbReference type="CDD" id="cd01846">
    <property type="entry name" value="fatty_acyltransferase_like"/>
    <property type="match status" value="1"/>
</dbReference>
<dbReference type="InterPro" id="IPR050592">
    <property type="entry name" value="GDSL_lipolytic_enzyme"/>
</dbReference>
<dbReference type="InterPro" id="IPR001087">
    <property type="entry name" value="GDSL"/>
</dbReference>
<feature type="chain" id="PRO_5040902358" evidence="1">
    <location>
        <begin position="26"/>
        <end position="418"/>
    </location>
</feature>
<evidence type="ECO:0000313" key="2">
    <source>
        <dbReference type="EMBL" id="MBC5850447.1"/>
    </source>
</evidence>